<evidence type="ECO:0000313" key="3">
    <source>
        <dbReference type="Proteomes" id="UP000002358"/>
    </source>
</evidence>
<reference evidence="2" key="1">
    <citation type="submission" date="2021-01" db="UniProtKB">
        <authorList>
            <consortium name="EnsemblMetazoa"/>
        </authorList>
    </citation>
    <scope>IDENTIFICATION</scope>
</reference>
<feature type="compositionally biased region" description="Basic and acidic residues" evidence="1">
    <location>
        <begin position="573"/>
        <end position="583"/>
    </location>
</feature>
<keyword evidence="3" id="KW-1185">Reference proteome</keyword>
<proteinExistence type="predicted"/>
<dbReference type="KEGG" id="nvi:100677951"/>
<evidence type="ECO:0000313" key="2">
    <source>
        <dbReference type="EnsemblMetazoa" id="XP_003425789"/>
    </source>
</evidence>
<name>A0A7M7GEP5_NASVI</name>
<feature type="compositionally biased region" description="Polar residues" evidence="1">
    <location>
        <begin position="80"/>
        <end position="90"/>
    </location>
</feature>
<feature type="compositionally biased region" description="Polar residues" evidence="1">
    <location>
        <begin position="818"/>
        <end position="834"/>
    </location>
</feature>
<feature type="compositionally biased region" description="Low complexity" evidence="1">
    <location>
        <begin position="906"/>
        <end position="917"/>
    </location>
</feature>
<feature type="compositionally biased region" description="Low complexity" evidence="1">
    <location>
        <begin position="867"/>
        <end position="880"/>
    </location>
</feature>
<dbReference type="AlphaFoldDB" id="A0A7M7GEP5"/>
<feature type="region of interest" description="Disordered" evidence="1">
    <location>
        <begin position="544"/>
        <end position="587"/>
    </location>
</feature>
<protein>
    <submittedName>
        <fullName evidence="2">Uncharacterized protein</fullName>
    </submittedName>
</protein>
<feature type="region of interest" description="Disordered" evidence="1">
    <location>
        <begin position="778"/>
        <end position="834"/>
    </location>
</feature>
<feature type="region of interest" description="Disordered" evidence="1">
    <location>
        <begin position="211"/>
        <end position="230"/>
    </location>
</feature>
<feature type="compositionally biased region" description="Polar residues" evidence="1">
    <location>
        <begin position="216"/>
        <end position="228"/>
    </location>
</feature>
<gene>
    <name evidence="2" type="primary">100677951</name>
</gene>
<dbReference type="OMA" id="SFEYWET"/>
<dbReference type="Proteomes" id="UP000002358">
    <property type="component" value="Chromosome 3"/>
</dbReference>
<accession>A0A7M7GEP5</accession>
<feature type="region of interest" description="Disordered" evidence="1">
    <location>
        <begin position="70"/>
        <end position="110"/>
    </location>
</feature>
<dbReference type="InParanoid" id="A0A7M7GEP5"/>
<dbReference type="EnsemblMetazoa" id="XM_003425741">
    <property type="protein sequence ID" value="XP_003425789"/>
    <property type="gene ID" value="LOC100677951"/>
</dbReference>
<evidence type="ECO:0000256" key="1">
    <source>
        <dbReference type="SAM" id="MobiDB-lite"/>
    </source>
</evidence>
<organism evidence="2 3">
    <name type="scientific">Nasonia vitripennis</name>
    <name type="common">Parasitic wasp</name>
    <dbReference type="NCBI Taxonomy" id="7425"/>
    <lineage>
        <taxon>Eukaryota</taxon>
        <taxon>Metazoa</taxon>
        <taxon>Ecdysozoa</taxon>
        <taxon>Arthropoda</taxon>
        <taxon>Hexapoda</taxon>
        <taxon>Insecta</taxon>
        <taxon>Pterygota</taxon>
        <taxon>Neoptera</taxon>
        <taxon>Endopterygota</taxon>
        <taxon>Hymenoptera</taxon>
        <taxon>Apocrita</taxon>
        <taxon>Proctotrupomorpha</taxon>
        <taxon>Chalcidoidea</taxon>
        <taxon>Pteromalidae</taxon>
        <taxon>Pteromalinae</taxon>
        <taxon>Nasonia</taxon>
    </lineage>
</organism>
<sequence>MSFNRRRWSNDLRDSLMEYQSREASRLDDSLELEYNPNNGLAPVDVLNDSTNISTMLASLNIQKSKVASPNLHMSEEHSACTSLTSNGSKSSDDLINFSSTQDSNNSKETEDIMNKSIQDEHSSQNKLPLQLDHLFNLNDRLVECTTLSSDTETIKLSSCDSSVQSILKFSKDKFQSDHLMILNERITENVTMSSDSGTIKLLSSNSSSQNVASLTNEDQPNKGSTEQYSEDKMTFEYFSSPGEYLEKNDEIWDALISLEKVLSPFDEDKEQAKSQEPPQILNRLSQKFRETPTRFTEKLVSLIEESVISESPAKPHPGDNSGISLDRMTGEFRKLCKFIEDESMPDLAPSLMNMTTLNHTETPPTEENGIKGNVRTPKSMIKHLQETPSKTFTSKAFNCFVTPKNKLGNQTPINRFTPSADKSFEYWETVCNMMCENQGSAKKNCGKTVTIPEASKISMDEMLTICERQMASLDDTVDIRSSEPCKKIEKVFEAPRSKSVCKMNFPAKETTTTEPAKKKINEKLEFHNDFDLLKECEDLKLNEKDASDVESESSEDSYQLSTRNRRSNIHQKTMDENTPVRDDSDDSYYLLTKNQRTNVHQKKKVEALKDDFKMLPFSPPPQIFSKKISTENPYGDDDDQDCSLLMELAKRRQRCLETAQLMLEIDREDPTSGDEDKTCLETLYKLGIQDKTFADVEEDTKFINTLNHCFEYKNYIRDKSKPIINMLQKYQSPEILKKRATSVIKSKKVANKPKATNSNFINRKLSATTKSHLLDPKSAVKSLQSRTTTPAKKPLLRASSTSEKKTSSGLQARVTPRVTNKSSLISNLQQAKSTSKLIKKPLLPELQSMKTAPKAVAKTVPKSSSQPQIQPKKTTTKPTAYMNMGKTSESKKKVIQPKKLTPRATTPKPLLKPQTPCSDTKPLLQDVMLSPPEVSLESQESTIINTNNRSSILCERNENVTPESQPQIRRYFVTPGKSQNVAVGRKKPTSYFGDVATKTITPHKDYNAIESPLGLYIKGTDAQFVQNAQTRTNDRLLTPVSYEGPGKSPKLKFNLASKENMSPSTHGAENIVLPTVRYQSAKKVCMTNDESPYSSLQALTPNSRTKKLLEPVENTVVIRHEGRVIDFSPKSRFLEPDMSIRAQHVAEKASTIRRKFM</sequence>
<feature type="region of interest" description="Disordered" evidence="1">
    <location>
        <begin position="854"/>
        <end position="919"/>
    </location>
</feature>
<feature type="compositionally biased region" description="Polar residues" evidence="1">
    <location>
        <begin position="782"/>
        <end position="791"/>
    </location>
</feature>
<dbReference type="OrthoDB" id="7696562at2759"/>